<dbReference type="PANTHER" id="PTHR12788:SF10">
    <property type="entry name" value="PROTEIN-TYROSINE SULFOTRANSFERASE"/>
    <property type="match status" value="1"/>
</dbReference>
<sequence length="661" mass="74950">MNNSDLAEIHQKLEQLLRTKQYQTVIHQAEQALRSFPDDLHLLYLGAVAARYDCQFQVAQEFIDQLLNVDPSFGRGYQEKAHQLRDQHQLDPAYHYYQLAVRHNNALIAAWTEMVRAEQRRGDLVAAQISQQQLNYLSNLPKPLQVALDHCNEGRFVKAEKLCRLVLSKQPKNIEAMRLLAEIGIKLGAMDDAETLLNHAASWAPKNVRVRTEYVQLLRKRQKYEAALAESKALHQAFPENSQCLSIYAIELMQVGRYDEAIEAFNTVLAQQPNDPITLVSKAHALKTKGLQSEAVDCYRQAIAVKPEHGEAWYSLANLKMVEFNDAEVSQMEQLMSKRQALAGIDQTYLSFALGKAMEDREAFGESFRYYAQGCELKKQQSNYRGDAISDEVDRQIAHIDSEYAAVSGNGGAAAKDPIFIVGLPRAGSTLLEQILASHSQVDGTLELPNILALVHQLRRGDEQHPAGNYPECLKNLPTEALKEFGEAYINDTQIHRSGAPFFIDKMPNNFRHIGLIKSILPNAKIIDARRHPMACCFSGFKQLFAEGQEFSYSLTDIGHYYADYVRLMDHWHSAYPGEILTVDYENVVDDLAGQVSAILDYCELPFEAACIEFHNNKRSVRTASSEQVRTPIYRQGVDQWRNFEPWLTELKDALGVTYRR</sequence>
<accession>A0A3M0ATQ3</accession>
<dbReference type="InterPro" id="IPR019734">
    <property type="entry name" value="TPR_rpt"/>
</dbReference>
<evidence type="ECO:0000313" key="5">
    <source>
        <dbReference type="Proteomes" id="UP000267187"/>
    </source>
</evidence>
<dbReference type="PANTHER" id="PTHR12788">
    <property type="entry name" value="PROTEIN-TYROSINE SULFOTRANSFERASE 2"/>
    <property type="match status" value="1"/>
</dbReference>
<dbReference type="InterPro" id="IPR011990">
    <property type="entry name" value="TPR-like_helical_dom_sf"/>
</dbReference>
<dbReference type="Proteomes" id="UP000267187">
    <property type="component" value="Unassembled WGS sequence"/>
</dbReference>
<dbReference type="Pfam" id="PF13469">
    <property type="entry name" value="Sulfotransfer_3"/>
    <property type="match status" value="1"/>
</dbReference>
<reference evidence="4 5" key="1">
    <citation type="submission" date="2018-10" db="EMBL/GenBank/DDBJ databases">
        <title>Genomic Encyclopedia of Type Strains, Phase IV (KMG-IV): sequencing the most valuable type-strain genomes for metagenomic binning, comparative biology and taxonomic classification.</title>
        <authorList>
            <person name="Goeker M."/>
        </authorList>
    </citation>
    <scope>NUCLEOTIDE SEQUENCE [LARGE SCALE GENOMIC DNA]</scope>
    <source>
        <strain evidence="4 5">DSM 25080</strain>
    </source>
</reference>
<proteinExistence type="predicted"/>
<dbReference type="Pfam" id="PF23914">
    <property type="entry name" value="TPR_CcmH_CycH"/>
    <property type="match status" value="1"/>
</dbReference>
<feature type="repeat" description="TPR" evidence="2">
    <location>
        <begin position="242"/>
        <end position="275"/>
    </location>
</feature>
<dbReference type="InterPro" id="IPR056413">
    <property type="entry name" value="TPR_CcmH_CycH"/>
</dbReference>
<dbReference type="Gene3D" id="1.25.40.10">
    <property type="entry name" value="Tetratricopeptide repeat domain"/>
    <property type="match status" value="3"/>
</dbReference>
<dbReference type="InterPro" id="IPR027417">
    <property type="entry name" value="P-loop_NTPase"/>
</dbReference>
<keyword evidence="5" id="KW-1185">Reference proteome</keyword>
<evidence type="ECO:0000256" key="2">
    <source>
        <dbReference type="PROSITE-ProRule" id="PRU00339"/>
    </source>
</evidence>
<dbReference type="EMBL" id="REFJ01000001">
    <property type="protein sequence ID" value="RMA82312.1"/>
    <property type="molecule type" value="Genomic_DNA"/>
</dbReference>
<evidence type="ECO:0000259" key="3">
    <source>
        <dbReference type="Pfam" id="PF23914"/>
    </source>
</evidence>
<dbReference type="SUPFAM" id="SSF48452">
    <property type="entry name" value="TPR-like"/>
    <property type="match status" value="1"/>
</dbReference>
<dbReference type="PROSITE" id="PS50005">
    <property type="entry name" value="TPR"/>
    <property type="match status" value="1"/>
</dbReference>
<dbReference type="Gene3D" id="3.40.50.300">
    <property type="entry name" value="P-loop containing nucleotide triphosphate hydrolases"/>
    <property type="match status" value="1"/>
</dbReference>
<dbReference type="Pfam" id="PF13181">
    <property type="entry name" value="TPR_8"/>
    <property type="match status" value="1"/>
</dbReference>
<feature type="domain" description="Cytochrome c-type biogenesis protein H TPR" evidence="3">
    <location>
        <begin position="164"/>
        <end position="275"/>
    </location>
</feature>
<organism evidence="4 5">
    <name type="scientific">Umboniibacter marinipuniceus</name>
    <dbReference type="NCBI Taxonomy" id="569599"/>
    <lineage>
        <taxon>Bacteria</taxon>
        <taxon>Pseudomonadati</taxon>
        <taxon>Pseudomonadota</taxon>
        <taxon>Gammaproteobacteria</taxon>
        <taxon>Cellvibrionales</taxon>
        <taxon>Cellvibrionaceae</taxon>
        <taxon>Umboniibacter</taxon>
    </lineage>
</organism>
<comment type="caution">
    <text evidence="4">The sequence shown here is derived from an EMBL/GenBank/DDBJ whole genome shotgun (WGS) entry which is preliminary data.</text>
</comment>
<keyword evidence="2" id="KW-0802">TPR repeat</keyword>
<dbReference type="RefSeq" id="WP_211327525.1">
    <property type="nucleotide sequence ID" value="NZ_REFJ01000001.1"/>
</dbReference>
<dbReference type="GO" id="GO:0008476">
    <property type="term" value="F:protein-tyrosine sulfotransferase activity"/>
    <property type="evidence" value="ECO:0007669"/>
    <property type="project" value="InterPro"/>
</dbReference>
<dbReference type="InterPro" id="IPR026634">
    <property type="entry name" value="TPST-like"/>
</dbReference>
<keyword evidence="1" id="KW-0808">Transferase</keyword>
<evidence type="ECO:0000313" key="4">
    <source>
        <dbReference type="EMBL" id="RMA82312.1"/>
    </source>
</evidence>
<name>A0A3M0ATQ3_9GAMM</name>
<dbReference type="SMART" id="SM00028">
    <property type="entry name" value="TPR"/>
    <property type="match status" value="3"/>
</dbReference>
<protein>
    <submittedName>
        <fullName evidence="4">Tetratricopeptide repeat protein</fullName>
    </submittedName>
</protein>
<evidence type="ECO:0000256" key="1">
    <source>
        <dbReference type="ARBA" id="ARBA00022679"/>
    </source>
</evidence>
<dbReference type="AlphaFoldDB" id="A0A3M0ATQ3"/>
<dbReference type="SUPFAM" id="SSF52540">
    <property type="entry name" value="P-loop containing nucleoside triphosphate hydrolases"/>
    <property type="match status" value="1"/>
</dbReference>
<gene>
    <name evidence="4" type="ORF">DFR27_0261</name>
</gene>